<dbReference type="InterPro" id="IPR003453">
    <property type="entry name" value="ABC_MlaE_roteobac"/>
</dbReference>
<keyword evidence="8" id="KW-0997">Cell inner membrane</keyword>
<dbReference type="InterPro" id="IPR030802">
    <property type="entry name" value="Permease_MalE"/>
</dbReference>
<organism evidence="9 10">
    <name type="scientific">Muricoccus vinaceus</name>
    <dbReference type="NCBI Taxonomy" id="424704"/>
    <lineage>
        <taxon>Bacteria</taxon>
        <taxon>Pseudomonadati</taxon>
        <taxon>Pseudomonadota</taxon>
        <taxon>Alphaproteobacteria</taxon>
        <taxon>Acetobacterales</taxon>
        <taxon>Roseomonadaceae</taxon>
        <taxon>Muricoccus</taxon>
    </lineage>
</organism>
<feature type="transmembrane region" description="Helical" evidence="8">
    <location>
        <begin position="238"/>
        <end position="260"/>
    </location>
</feature>
<dbReference type="NCBIfam" id="TIGR00056">
    <property type="entry name" value="MlaE family lipid ABC transporter permease subunit"/>
    <property type="match status" value="1"/>
</dbReference>
<keyword evidence="6 8" id="KW-1133">Transmembrane helix</keyword>
<name>A0ABV6IRR1_9PROT</name>
<keyword evidence="5 8" id="KW-0812">Transmembrane</keyword>
<dbReference type="Pfam" id="PF02405">
    <property type="entry name" value="MlaE"/>
    <property type="match status" value="1"/>
</dbReference>
<comment type="caution">
    <text evidence="9">The sequence shown here is derived from an EMBL/GenBank/DDBJ whole genome shotgun (WGS) entry which is preliminary data.</text>
</comment>
<gene>
    <name evidence="9" type="ORF">ACFFIC_06940</name>
</gene>
<keyword evidence="4" id="KW-0813">Transport</keyword>
<evidence type="ECO:0000256" key="1">
    <source>
        <dbReference type="ARBA" id="ARBA00003787"/>
    </source>
</evidence>
<keyword evidence="8" id="KW-1003">Cell membrane</keyword>
<comment type="function">
    <text evidence="1">Could be part of an ABC transporter complex.</text>
</comment>
<keyword evidence="7 8" id="KW-0472">Membrane</keyword>
<evidence type="ECO:0000256" key="5">
    <source>
        <dbReference type="ARBA" id="ARBA00022692"/>
    </source>
</evidence>
<evidence type="ECO:0000256" key="4">
    <source>
        <dbReference type="ARBA" id="ARBA00022448"/>
    </source>
</evidence>
<evidence type="ECO:0000313" key="9">
    <source>
        <dbReference type="EMBL" id="MFC0385288.1"/>
    </source>
</evidence>
<reference evidence="9 10" key="1">
    <citation type="submission" date="2024-09" db="EMBL/GenBank/DDBJ databases">
        <authorList>
            <person name="Sun Q."/>
            <person name="Mori K."/>
        </authorList>
    </citation>
    <scope>NUCLEOTIDE SEQUENCE [LARGE SCALE GENOMIC DNA]</scope>
    <source>
        <strain evidence="9 10">CCM 7468</strain>
    </source>
</reference>
<feature type="transmembrane region" description="Helical" evidence="8">
    <location>
        <begin position="203"/>
        <end position="226"/>
    </location>
</feature>
<comment type="caution">
    <text evidence="8">Lacks conserved residue(s) required for the propagation of feature annotation.</text>
</comment>
<feature type="transmembrane region" description="Helical" evidence="8">
    <location>
        <begin position="156"/>
        <end position="182"/>
    </location>
</feature>
<dbReference type="EMBL" id="JBHLVZ010000005">
    <property type="protein sequence ID" value="MFC0385288.1"/>
    <property type="molecule type" value="Genomic_DNA"/>
</dbReference>
<evidence type="ECO:0000256" key="3">
    <source>
        <dbReference type="ARBA" id="ARBA00007556"/>
    </source>
</evidence>
<accession>A0ABV6IRR1</accession>
<sequence>MNASSLLARPLDGLAALGRAALDLCRTAGAVTLFALEAISHAVRPPFHPRLFLRAFIEVAYFSLPVVGLTAVFTGMVLALQSYSGFSRFGAEGAVANVVVISITRELGPVLAGLMVSGRIGAAFAAEIGTMRVTDQIDALTTLSTDPVKYLVTPRLLAATLAMPLLVLVADVLGVMGGYLIATLKLGFSGPTYLKSTLDFLQAIDVVSGLAKAAVFGFIVALMGTWCGYTSRGGAQGVGGATTTAVVSSSILILALDYVLTEVFFAR</sequence>
<dbReference type="Proteomes" id="UP001589789">
    <property type="component" value="Unassembled WGS sequence"/>
</dbReference>
<protein>
    <submittedName>
        <fullName evidence="9">MlaE family ABC transporter permease</fullName>
    </submittedName>
</protein>
<dbReference type="PANTHER" id="PTHR30188:SF4">
    <property type="entry name" value="PROTEIN TRIGALACTOSYLDIACYLGLYCEROL 1, CHLOROPLASTIC"/>
    <property type="match status" value="1"/>
</dbReference>
<comment type="subcellular location">
    <subcellularLocation>
        <location evidence="8">Cell inner membrane</location>
        <topology evidence="8">Multi-pass membrane protein</topology>
    </subcellularLocation>
    <subcellularLocation>
        <location evidence="2">Membrane</location>
        <topology evidence="2">Multi-pass membrane protein</topology>
    </subcellularLocation>
</comment>
<evidence type="ECO:0000313" key="10">
    <source>
        <dbReference type="Proteomes" id="UP001589789"/>
    </source>
</evidence>
<evidence type="ECO:0000256" key="8">
    <source>
        <dbReference type="RuleBase" id="RU362044"/>
    </source>
</evidence>
<evidence type="ECO:0000256" key="6">
    <source>
        <dbReference type="ARBA" id="ARBA00022989"/>
    </source>
</evidence>
<evidence type="ECO:0000256" key="2">
    <source>
        <dbReference type="ARBA" id="ARBA00004141"/>
    </source>
</evidence>
<feature type="transmembrane region" description="Helical" evidence="8">
    <location>
        <begin position="51"/>
        <end position="80"/>
    </location>
</feature>
<comment type="similarity">
    <text evidence="3 8">Belongs to the MlaE permease family.</text>
</comment>
<dbReference type="RefSeq" id="WP_377049437.1">
    <property type="nucleotide sequence ID" value="NZ_JBHLVZ010000005.1"/>
</dbReference>
<evidence type="ECO:0000256" key="7">
    <source>
        <dbReference type="ARBA" id="ARBA00023136"/>
    </source>
</evidence>
<keyword evidence="10" id="KW-1185">Reference proteome</keyword>
<dbReference type="PANTHER" id="PTHR30188">
    <property type="entry name" value="ABC TRANSPORTER PERMEASE PROTEIN-RELATED"/>
    <property type="match status" value="1"/>
</dbReference>
<proteinExistence type="inferred from homology"/>